<dbReference type="Gramene" id="PGSC0003DMT400054068">
    <property type="protein sequence ID" value="PGSC0003DMT400054068"/>
    <property type="gene ID" value="PGSC0003DMG400020970"/>
</dbReference>
<reference evidence="2" key="2">
    <citation type="submission" date="2015-06" db="UniProtKB">
        <authorList>
            <consortium name="EnsemblPlants"/>
        </authorList>
    </citation>
    <scope>IDENTIFICATION</scope>
    <source>
        <strain evidence="2">DM1-3 516 R44</strain>
    </source>
</reference>
<name>M1BVT5_SOLTU</name>
<dbReference type="PANTHER" id="PTHR33411">
    <property type="entry name" value="OS08G0392500 PROTEIN"/>
    <property type="match status" value="1"/>
</dbReference>
<dbReference type="PaxDb" id="4113-PGSC0003DMT400054068"/>
<keyword evidence="3" id="KW-1185">Reference proteome</keyword>
<dbReference type="HOGENOM" id="CLU_071175_0_0_1"/>
<feature type="region of interest" description="Disordered" evidence="1">
    <location>
        <begin position="1"/>
        <end position="40"/>
    </location>
</feature>
<dbReference type="Proteomes" id="UP000011115">
    <property type="component" value="Unassembled WGS sequence"/>
</dbReference>
<sequence length="233" mass="25942">MAGTPPLTQYFVHPDVSPSSTATPSVTPDDRMSTLAPGQKDRLGRVMIEPDGSLWHPAKDAARTLKDCVTRLYTQAHHSWSEIPNSIRQAMFNNFNTMCTWESRYNLVIGTTFERKASARLSSWLKKVRDSGERPSWMLPHVFDELGLEGIGSSRQAEALDGVQIVAMSAQIAKLTVALAESERRRVAEQESMSETVQQIKEQVMNLACRPTTSAPDDSDDESDEDDYVEPTP</sequence>
<evidence type="ECO:0000256" key="1">
    <source>
        <dbReference type="SAM" id="MobiDB-lite"/>
    </source>
</evidence>
<feature type="compositionally biased region" description="Acidic residues" evidence="1">
    <location>
        <begin position="217"/>
        <end position="233"/>
    </location>
</feature>
<dbReference type="AlphaFoldDB" id="M1BVT5"/>
<feature type="region of interest" description="Disordered" evidence="1">
    <location>
        <begin position="208"/>
        <end position="233"/>
    </location>
</feature>
<evidence type="ECO:0000313" key="2">
    <source>
        <dbReference type="EnsemblPlants" id="PGSC0003DMT400054068"/>
    </source>
</evidence>
<feature type="compositionally biased region" description="Low complexity" evidence="1">
    <location>
        <begin position="14"/>
        <end position="27"/>
    </location>
</feature>
<proteinExistence type="predicted"/>
<protein>
    <submittedName>
        <fullName evidence="2">Uncharacterized protein</fullName>
    </submittedName>
</protein>
<dbReference type="InParanoid" id="M1BVT5"/>
<accession>M1BVT5</accession>
<reference evidence="3" key="1">
    <citation type="journal article" date="2011" name="Nature">
        <title>Genome sequence and analysis of the tuber crop potato.</title>
        <authorList>
            <consortium name="The Potato Genome Sequencing Consortium"/>
        </authorList>
    </citation>
    <scope>NUCLEOTIDE SEQUENCE [LARGE SCALE GENOMIC DNA]</scope>
    <source>
        <strain evidence="3">cv. DM1-3 516 R44</strain>
    </source>
</reference>
<dbReference type="EnsemblPlants" id="PGSC0003DMT400054068">
    <property type="protein sequence ID" value="PGSC0003DMT400054068"/>
    <property type="gene ID" value="PGSC0003DMG400020970"/>
</dbReference>
<dbReference type="PANTHER" id="PTHR33411:SF23">
    <property type="entry name" value="TRANSPOSASE, PTTA_EN_SPM, PLANT"/>
    <property type="match status" value="1"/>
</dbReference>
<organism evidence="2 3">
    <name type="scientific">Solanum tuberosum</name>
    <name type="common">Potato</name>
    <dbReference type="NCBI Taxonomy" id="4113"/>
    <lineage>
        <taxon>Eukaryota</taxon>
        <taxon>Viridiplantae</taxon>
        <taxon>Streptophyta</taxon>
        <taxon>Embryophyta</taxon>
        <taxon>Tracheophyta</taxon>
        <taxon>Spermatophyta</taxon>
        <taxon>Magnoliopsida</taxon>
        <taxon>eudicotyledons</taxon>
        <taxon>Gunneridae</taxon>
        <taxon>Pentapetalae</taxon>
        <taxon>asterids</taxon>
        <taxon>lamiids</taxon>
        <taxon>Solanales</taxon>
        <taxon>Solanaceae</taxon>
        <taxon>Solanoideae</taxon>
        <taxon>Solaneae</taxon>
        <taxon>Solanum</taxon>
    </lineage>
</organism>
<evidence type="ECO:0000313" key="3">
    <source>
        <dbReference type="Proteomes" id="UP000011115"/>
    </source>
</evidence>